<sequence length="87" mass="9797">MNVILFPVEAEVAAIERAAINLDRRDAKSAAKWWQTECRRLHARYTVIGFPDAECRAMVDRFARAVQAELNRMAFDDCRKNGNGGAA</sequence>
<evidence type="ECO:0000313" key="2">
    <source>
        <dbReference type="Proteomes" id="UP000245865"/>
    </source>
</evidence>
<reference evidence="1 2" key="1">
    <citation type="submission" date="2018-05" db="EMBL/GenBank/DDBJ databases">
        <title>Comparative genomic sequence analysis between strain HN4 and CCM 8460T (Falsochrobactrum ovis) will provide more evidence to prove that HN4 is a new species of Falsochrobactrum.</title>
        <authorList>
            <person name="Lyu W."/>
            <person name="Sun L."/>
            <person name="Yao L."/>
        </authorList>
    </citation>
    <scope>NUCLEOTIDE SEQUENCE [LARGE SCALE GENOMIC DNA]</scope>
    <source>
        <strain evidence="1 2">HN4</strain>
    </source>
</reference>
<organism evidence="1 2">
    <name type="scientific">Falsochrobactrum shanghaiense</name>
    <dbReference type="NCBI Taxonomy" id="2201899"/>
    <lineage>
        <taxon>Bacteria</taxon>
        <taxon>Pseudomonadati</taxon>
        <taxon>Pseudomonadota</taxon>
        <taxon>Alphaproteobacteria</taxon>
        <taxon>Hyphomicrobiales</taxon>
        <taxon>Brucellaceae</taxon>
        <taxon>Falsochrobactrum</taxon>
    </lineage>
</organism>
<dbReference type="EMBL" id="QGDB01000003">
    <property type="protein sequence ID" value="PWL18131.1"/>
    <property type="molecule type" value="Genomic_DNA"/>
</dbReference>
<gene>
    <name evidence="1" type="ORF">DKP76_10455</name>
</gene>
<evidence type="ECO:0000313" key="1">
    <source>
        <dbReference type="EMBL" id="PWL18131.1"/>
    </source>
</evidence>
<dbReference type="AlphaFoldDB" id="A0A316JA55"/>
<accession>A0A316JA55</accession>
<dbReference type="InterPro" id="IPR045720">
    <property type="entry name" value="DUF6074"/>
</dbReference>
<proteinExistence type="predicted"/>
<comment type="caution">
    <text evidence="1">The sequence shown here is derived from an EMBL/GenBank/DDBJ whole genome shotgun (WGS) entry which is preliminary data.</text>
</comment>
<name>A0A316JA55_9HYPH</name>
<keyword evidence="2" id="KW-1185">Reference proteome</keyword>
<dbReference type="Pfam" id="PF19551">
    <property type="entry name" value="DUF6074"/>
    <property type="match status" value="1"/>
</dbReference>
<protein>
    <submittedName>
        <fullName evidence="1">Uncharacterized protein</fullName>
    </submittedName>
</protein>
<dbReference type="Proteomes" id="UP000245865">
    <property type="component" value="Unassembled WGS sequence"/>
</dbReference>
<dbReference type="RefSeq" id="WP_109706365.1">
    <property type="nucleotide sequence ID" value="NZ_QGDB01000003.1"/>
</dbReference>
<dbReference type="OrthoDB" id="8083007at2"/>